<protein>
    <submittedName>
        <fullName evidence="7">Cobalt ECF transporter T component CbiQ</fullName>
    </submittedName>
</protein>
<proteinExistence type="predicted"/>
<comment type="subcellular location">
    <subcellularLocation>
        <location evidence="1">Cell membrane</location>
        <topology evidence="1">Multi-pass membrane protein</topology>
    </subcellularLocation>
</comment>
<feature type="transmembrane region" description="Helical" evidence="6">
    <location>
        <begin position="238"/>
        <end position="256"/>
    </location>
</feature>
<dbReference type="Proteomes" id="UP001154312">
    <property type="component" value="Unassembled WGS sequence"/>
</dbReference>
<feature type="transmembrane region" description="Helical" evidence="6">
    <location>
        <begin position="22"/>
        <end position="54"/>
    </location>
</feature>
<dbReference type="GO" id="GO:0006824">
    <property type="term" value="P:cobalt ion transport"/>
    <property type="evidence" value="ECO:0007669"/>
    <property type="project" value="InterPro"/>
</dbReference>
<evidence type="ECO:0000256" key="3">
    <source>
        <dbReference type="ARBA" id="ARBA00022692"/>
    </source>
</evidence>
<dbReference type="CDD" id="cd16914">
    <property type="entry name" value="EcfT"/>
    <property type="match status" value="1"/>
</dbReference>
<evidence type="ECO:0000256" key="2">
    <source>
        <dbReference type="ARBA" id="ARBA00022475"/>
    </source>
</evidence>
<evidence type="ECO:0000256" key="6">
    <source>
        <dbReference type="SAM" id="Phobius"/>
    </source>
</evidence>
<dbReference type="InterPro" id="IPR012809">
    <property type="entry name" value="ECF_CbiQ"/>
</dbReference>
<dbReference type="PANTHER" id="PTHR43723">
    <property type="entry name" value="COBALT TRANSPORT PROTEIN CBIQ"/>
    <property type="match status" value="1"/>
</dbReference>
<feature type="transmembrane region" description="Helical" evidence="6">
    <location>
        <begin position="66"/>
        <end position="85"/>
    </location>
</feature>
<evidence type="ECO:0000313" key="8">
    <source>
        <dbReference type="Proteomes" id="UP001154312"/>
    </source>
</evidence>
<feature type="transmembrane region" description="Helical" evidence="6">
    <location>
        <begin position="151"/>
        <end position="175"/>
    </location>
</feature>
<accession>A0A9X4GZI6</accession>
<reference evidence="7" key="1">
    <citation type="submission" date="2022-02" db="EMBL/GenBank/DDBJ databases">
        <authorList>
            <person name="Leng L."/>
        </authorList>
    </citation>
    <scope>NUCLEOTIDE SEQUENCE</scope>
    <source>
        <strain evidence="7">JI</strain>
    </source>
</reference>
<dbReference type="AlphaFoldDB" id="A0A9X4GZI6"/>
<organism evidence="7 8">
    <name type="scientific">Pelotomaculum isophthalicicum JI</name>
    <dbReference type="NCBI Taxonomy" id="947010"/>
    <lineage>
        <taxon>Bacteria</taxon>
        <taxon>Bacillati</taxon>
        <taxon>Bacillota</taxon>
        <taxon>Clostridia</taxon>
        <taxon>Eubacteriales</taxon>
        <taxon>Desulfotomaculaceae</taxon>
        <taxon>Pelotomaculum</taxon>
    </lineage>
</organism>
<feature type="transmembrane region" description="Helical" evidence="6">
    <location>
        <begin position="105"/>
        <end position="130"/>
    </location>
</feature>
<evidence type="ECO:0000256" key="5">
    <source>
        <dbReference type="ARBA" id="ARBA00023136"/>
    </source>
</evidence>
<keyword evidence="5 6" id="KW-0472">Membrane</keyword>
<name>A0A9X4GZI6_9FIRM</name>
<comment type="caution">
    <text evidence="7">The sequence shown here is derived from an EMBL/GenBank/DDBJ whole genome shotgun (WGS) entry which is preliminary data.</text>
</comment>
<dbReference type="EMBL" id="JAKOAV010000019">
    <property type="protein sequence ID" value="MDF9408840.1"/>
    <property type="molecule type" value="Genomic_DNA"/>
</dbReference>
<dbReference type="RefSeq" id="WP_277444247.1">
    <property type="nucleotide sequence ID" value="NZ_JAKOAV010000019.1"/>
</dbReference>
<keyword evidence="4 6" id="KW-1133">Transmembrane helix</keyword>
<keyword evidence="2" id="KW-1003">Cell membrane</keyword>
<gene>
    <name evidence="7" type="primary">cbiQ</name>
    <name evidence="7" type="ORF">L7E55_10815</name>
</gene>
<evidence type="ECO:0000256" key="1">
    <source>
        <dbReference type="ARBA" id="ARBA00004651"/>
    </source>
</evidence>
<dbReference type="Pfam" id="PF02361">
    <property type="entry name" value="CbiQ"/>
    <property type="match status" value="1"/>
</dbReference>
<dbReference type="GO" id="GO:0043190">
    <property type="term" value="C:ATP-binding cassette (ABC) transporter complex"/>
    <property type="evidence" value="ECO:0007669"/>
    <property type="project" value="InterPro"/>
</dbReference>
<dbReference type="InterPro" id="IPR003339">
    <property type="entry name" value="ABC/ECF_trnsptr_transmembrane"/>
</dbReference>
<keyword evidence="8" id="KW-1185">Reference proteome</keyword>
<evidence type="ECO:0000313" key="7">
    <source>
        <dbReference type="EMBL" id="MDF9408840.1"/>
    </source>
</evidence>
<dbReference type="PANTHER" id="PTHR43723:SF1">
    <property type="entry name" value="COBALT TRANSPORT PROTEIN CBIQ"/>
    <property type="match status" value="1"/>
</dbReference>
<dbReference type="NCBIfam" id="TIGR02454">
    <property type="entry name" value="ECF_T_CbiQ"/>
    <property type="match status" value="1"/>
</dbReference>
<keyword evidence="3 6" id="KW-0812">Transmembrane</keyword>
<evidence type="ECO:0000256" key="4">
    <source>
        <dbReference type="ARBA" id="ARBA00022989"/>
    </source>
</evidence>
<dbReference type="InterPro" id="IPR052770">
    <property type="entry name" value="Cobalt_transport_CbiQ"/>
</dbReference>
<sequence length="261" mass="29110">MLRIDQFAYANRLRTVHPAEKLSFAVLTLVICLAVSRPLISMVVILIMGVGIVLRAGIPLRFYLKLMLVPLVFLLIGVFTVAFQISRYSLPLEWGFTAWDVNVGVTAASLGLAGNLFLKSLGTVSCLYFLALTTPVLEIMWIMKKAKVPALFLELMLIVYRFIFVLMETASGIYISQASRWGYASLKTSYYSLAWLAANLFVKSYHHARQLFAALLARCYQEELKVLEMPYSISGKNIALVALFELALLVLVWRTGVGVAA</sequence>